<keyword evidence="3" id="KW-1185">Reference proteome</keyword>
<dbReference type="AlphaFoldDB" id="A0A3B3QQZ6"/>
<name>A0A3B3QQZ6_9TELE</name>
<dbReference type="GeneTree" id="ENSGT00390000016400"/>
<reference evidence="2" key="1">
    <citation type="submission" date="2025-08" db="UniProtKB">
        <authorList>
            <consortium name="Ensembl"/>
        </authorList>
    </citation>
    <scope>IDENTIFICATION</scope>
</reference>
<dbReference type="Pfam" id="PF15744">
    <property type="entry name" value="UPF0492"/>
    <property type="match status" value="1"/>
</dbReference>
<accession>A0A3B3QQZ6</accession>
<dbReference type="PANTHER" id="PTHR28557:SF1">
    <property type="entry name" value="PROTEIN SLX4IP"/>
    <property type="match status" value="1"/>
</dbReference>
<dbReference type="PANTHER" id="PTHR28557">
    <property type="entry name" value="PROTEIN SLX4IP"/>
    <property type="match status" value="1"/>
</dbReference>
<reference evidence="2" key="2">
    <citation type="submission" date="2025-09" db="UniProtKB">
        <authorList>
            <consortium name="Ensembl"/>
        </authorList>
    </citation>
    <scope>IDENTIFICATION</scope>
</reference>
<protein>
    <recommendedName>
        <fullName evidence="4">SLX4 interacting protein</fullName>
    </recommendedName>
</protein>
<evidence type="ECO:0008006" key="4">
    <source>
        <dbReference type="Google" id="ProtNLM"/>
    </source>
</evidence>
<feature type="compositionally biased region" description="Pro residues" evidence="1">
    <location>
        <begin position="190"/>
        <end position="200"/>
    </location>
</feature>
<dbReference type="OrthoDB" id="9933290at2759"/>
<evidence type="ECO:0000256" key="1">
    <source>
        <dbReference type="SAM" id="MobiDB-lite"/>
    </source>
</evidence>
<dbReference type="InterPro" id="IPR031479">
    <property type="entry name" value="SLX4IP"/>
</dbReference>
<proteinExistence type="predicted"/>
<organism evidence="2 3">
    <name type="scientific">Paramormyrops kingsleyae</name>
    <dbReference type="NCBI Taxonomy" id="1676925"/>
    <lineage>
        <taxon>Eukaryota</taxon>
        <taxon>Metazoa</taxon>
        <taxon>Chordata</taxon>
        <taxon>Craniata</taxon>
        <taxon>Vertebrata</taxon>
        <taxon>Euteleostomi</taxon>
        <taxon>Actinopterygii</taxon>
        <taxon>Neopterygii</taxon>
        <taxon>Teleostei</taxon>
        <taxon>Osteoglossocephala</taxon>
        <taxon>Osteoglossomorpha</taxon>
        <taxon>Osteoglossiformes</taxon>
        <taxon>Mormyridae</taxon>
        <taxon>Paramormyrops</taxon>
    </lineage>
</organism>
<dbReference type="Ensembl" id="ENSPKIT00000033184.1">
    <property type="protein sequence ID" value="ENSPKIP00000009087.1"/>
    <property type="gene ID" value="ENSPKIG00000024328.1"/>
</dbReference>
<evidence type="ECO:0000313" key="2">
    <source>
        <dbReference type="Ensembl" id="ENSPKIP00000009087.1"/>
    </source>
</evidence>
<feature type="region of interest" description="Disordered" evidence="1">
    <location>
        <begin position="184"/>
        <end position="420"/>
    </location>
</feature>
<feature type="compositionally biased region" description="Basic residues" evidence="1">
    <location>
        <begin position="410"/>
        <end position="420"/>
    </location>
</feature>
<feature type="compositionally biased region" description="Basic and acidic residues" evidence="1">
    <location>
        <begin position="279"/>
        <end position="298"/>
    </location>
</feature>
<dbReference type="STRING" id="1676925.ENSPKIP00000009087"/>
<dbReference type="Proteomes" id="UP000261540">
    <property type="component" value="Unplaced"/>
</dbReference>
<sequence length="420" mass="44593">MSVSKFVVKCGNYAVLVDVQLLAPGAVRDPSWWADRHKEEVSALIQGAVEQRIAQFLGARHHKGPPKARRELTPANPLSIEGERLRLAVYSAKRHVNLRCIISQRYGDLRVFPERFVVCASVREDQEPELGADGNLSGMAAHGQSRSEYFHGAHETENPSDSAAITKRNALQKIVKQAFARIQGHRDPGGEPPPMLPPPAAAMTTGSEGCVPPALAGDGRLGVQAPGWEDNRVHGTPRLPSMERGEAGSPRTVSPPTAALGLAGIPSRCDSAPPQAGHGPEKRERGGHSSREDGDGAKRMCLGWASDSPSEAKNETRFPESLAPVSMATRPQEPGLYQAAGSADSAAEPVVLTSGKSDSGVLLAEVDAGLTGRDCPVADDKGPSGRAGPPPCPPVSSGPAETEREENVPRKSRLRRLKRA</sequence>
<evidence type="ECO:0000313" key="3">
    <source>
        <dbReference type="Proteomes" id="UP000261540"/>
    </source>
</evidence>